<protein>
    <submittedName>
        <fullName evidence="1">Uncharacterized protein</fullName>
    </submittedName>
</protein>
<proteinExistence type="predicted"/>
<sequence length="73" mass="8473">MKFCKDCAFFRNDTMSSWCRRRVETRTSSVNGEPFEVGEVHAHGERERPYLCGPDAVHFKPKPTLWQRLTGKG</sequence>
<dbReference type="AlphaFoldDB" id="A0A8J7VSW1"/>
<organism evidence="1">
    <name type="scientific">Coralloluteibacterium stylophorae</name>
    <dbReference type="NCBI Taxonomy" id="1776034"/>
    <lineage>
        <taxon>Bacteria</taxon>
        <taxon>Pseudomonadati</taxon>
        <taxon>Pseudomonadota</taxon>
        <taxon>Gammaproteobacteria</taxon>
        <taxon>Lysobacterales</taxon>
        <taxon>Lysobacteraceae</taxon>
        <taxon>Coralloluteibacterium</taxon>
    </lineage>
</organism>
<reference evidence="2 3" key="1">
    <citation type="journal article" date="2021" name="Microbiol. Resour. Announc.">
        <title>Draft Genome Sequence of Coralloluteibacterium stylophorae LMG 29479T.</title>
        <authorList>
            <person name="Karlyshev A.V."/>
            <person name="Kudryashova E.B."/>
            <person name="Ariskina E.V."/>
            <person name="Conroy A.P."/>
            <person name="Abidueva E.Y."/>
        </authorList>
    </citation>
    <scope>NUCLEOTIDE SEQUENCE [LARGE SCALE GENOMIC DNA]</scope>
    <source>
        <strain evidence="2 3">LMG 29479</strain>
    </source>
</reference>
<evidence type="ECO:0000313" key="1">
    <source>
        <dbReference type="EMBL" id="MBR0561451.1"/>
    </source>
</evidence>
<dbReference type="Proteomes" id="UP000675747">
    <property type="component" value="Unassembled WGS sequence"/>
</dbReference>
<evidence type="ECO:0000313" key="3">
    <source>
        <dbReference type="Proteomes" id="UP000675747"/>
    </source>
</evidence>
<name>A0A8J7VSW1_9GAMM</name>
<gene>
    <name evidence="2" type="ORF">KB893_011145</name>
    <name evidence="1" type="ORF">KB893_02780</name>
</gene>
<dbReference type="EMBL" id="JAGQFT010000010">
    <property type="protein sequence ID" value="MBR0561451.1"/>
    <property type="molecule type" value="Genomic_DNA"/>
</dbReference>
<comment type="caution">
    <text evidence="1">The sequence shown here is derived from an EMBL/GenBank/DDBJ whole genome shotgun (WGS) entry which is preliminary data.</text>
</comment>
<dbReference type="RefSeq" id="WP_211925419.1">
    <property type="nucleotide sequence ID" value="NZ_JAGQFT020000006.1"/>
</dbReference>
<keyword evidence="3" id="KW-1185">Reference proteome</keyword>
<evidence type="ECO:0000313" key="2">
    <source>
        <dbReference type="EMBL" id="MBS7457684.1"/>
    </source>
</evidence>
<accession>A0A8J7VSW1</accession>
<reference evidence="1" key="2">
    <citation type="submission" date="2021-04" db="EMBL/GenBank/DDBJ databases">
        <authorList>
            <person name="Karlyshev A.V."/>
        </authorList>
    </citation>
    <scope>NUCLEOTIDE SEQUENCE</scope>
    <source>
        <strain evidence="1">LMG 29479</strain>
    </source>
</reference>
<dbReference type="EMBL" id="JAGQFT020000006">
    <property type="protein sequence ID" value="MBS7457684.1"/>
    <property type="molecule type" value="Genomic_DNA"/>
</dbReference>